<evidence type="ECO:0000256" key="4">
    <source>
        <dbReference type="ARBA" id="ARBA00023134"/>
    </source>
</evidence>
<feature type="domain" description="Dynamin N-terminal" evidence="7">
    <location>
        <begin position="30"/>
        <end position="185"/>
    </location>
</feature>
<feature type="coiled-coil region" evidence="6">
    <location>
        <begin position="763"/>
        <end position="804"/>
    </location>
</feature>
<dbReference type="Proteomes" id="UP001078443">
    <property type="component" value="Unassembled WGS sequence"/>
</dbReference>
<feature type="coiled-coil region" evidence="6">
    <location>
        <begin position="660"/>
        <end position="718"/>
    </location>
</feature>
<keyword evidence="5" id="KW-0472">Membrane</keyword>
<feature type="coiled-coil region" evidence="6">
    <location>
        <begin position="290"/>
        <end position="317"/>
    </location>
</feature>
<name>A0ABT4D5B0_9CLOT</name>
<protein>
    <submittedName>
        <fullName evidence="8">Dynamin family protein</fullName>
    </submittedName>
</protein>
<dbReference type="InterPro" id="IPR027094">
    <property type="entry name" value="Mitofusin_fam"/>
</dbReference>
<evidence type="ECO:0000256" key="6">
    <source>
        <dbReference type="SAM" id="Coils"/>
    </source>
</evidence>
<dbReference type="PANTHER" id="PTHR10465:SF0">
    <property type="entry name" value="SARCALUMENIN"/>
    <property type="match status" value="1"/>
</dbReference>
<dbReference type="Pfam" id="PF00350">
    <property type="entry name" value="Dynamin_N"/>
    <property type="match status" value="1"/>
</dbReference>
<sequence length="818" mass="95063">MIIDDVTKFNLNQEEIKYYLNKIKNNESIVVITGEFSSGKTCFLNTFLGKEKFLPHTNGECTPVLIDIMDSTENYIAIKYKDGREEEEEASEENIKKYTKYTEKYDTNILSVSIPVKSEYLIKNTHIIDSPGTNTIIKEHEEITNYILKKADIVIYAVNKVISDSDVKYIKEICKYTEDIIFIVTHIDEVDEEQRRNGIIYKSQEQIKRFVNTIKKELEDKLGLEDVEVLPIGSKVAFKDYKYIEPIRECINSYIELNSIEMIKKRVKKQLKVLFENKLKSIEKENKFFTANMNIDKDDLQSRINSLNNNISKMEEKNKYRVENIDLTVKGESNLLKSEIKALFEREQEKLLDRLLKNKDITSEIIENEFNNTRMIIGQNIKEKIKNKIENLLKNVYSNMNSEIKRLMDSVDIKLEANIRKPIIEELDDSDYKKDVQDIIKMKENSIQNLRQIENEIACTETEKEEITESIKQINDTIEAYRKEMNELGMYIPEYEEVVTQGGGESGAKIGRVFGEVADLCLLVTPVGAPTAAVKGSKALTMMDKVKDTIKSFSYIEKVTRIPGRKPVKTASKIKRELEKVKKATEAAGQARNKVVQIGNEIAKSGGSLEQIGNALDVLSVGYWGEKIGKVIGETIKPTETILVENEQQKIEWNQQKYILEQEINNYRAKKLEIEEAYKNADTIKQKRKLKNELKSKNDYYNELLQEMEEKFKKRKEEDNSNKIENYYKQEIKKIFTNEMSTAQQTALLIFNSAKEKVKNKSEEDLKEKILEIEANIQKLVDEKDEIQKEIDKNKSTINELEEYDKWIEQWVNEYASI</sequence>
<evidence type="ECO:0000256" key="5">
    <source>
        <dbReference type="ARBA" id="ARBA00023136"/>
    </source>
</evidence>
<keyword evidence="3" id="KW-0378">Hydrolase</keyword>
<evidence type="ECO:0000256" key="1">
    <source>
        <dbReference type="ARBA" id="ARBA00004370"/>
    </source>
</evidence>
<dbReference type="InterPro" id="IPR027417">
    <property type="entry name" value="P-loop_NTPase"/>
</dbReference>
<dbReference type="Gene3D" id="3.40.50.300">
    <property type="entry name" value="P-loop containing nucleotide triphosphate hydrolases"/>
    <property type="match status" value="1"/>
</dbReference>
<reference evidence="8" key="1">
    <citation type="submission" date="2022-12" db="EMBL/GenBank/DDBJ databases">
        <authorList>
            <person name="Wang J."/>
        </authorList>
    </citation>
    <scope>NUCLEOTIDE SEQUENCE</scope>
    <source>
        <strain evidence="8">HY-45-18</strain>
    </source>
</reference>
<accession>A0ABT4D5B0</accession>
<dbReference type="EMBL" id="JAPQER010000012">
    <property type="protein sequence ID" value="MCY6485827.1"/>
    <property type="molecule type" value="Genomic_DNA"/>
</dbReference>
<dbReference type="RefSeq" id="WP_268042516.1">
    <property type="nucleotide sequence ID" value="NZ_JAPQER010000012.1"/>
</dbReference>
<evidence type="ECO:0000256" key="3">
    <source>
        <dbReference type="ARBA" id="ARBA00022801"/>
    </source>
</evidence>
<evidence type="ECO:0000313" key="8">
    <source>
        <dbReference type="EMBL" id="MCY6485827.1"/>
    </source>
</evidence>
<evidence type="ECO:0000259" key="7">
    <source>
        <dbReference type="Pfam" id="PF00350"/>
    </source>
</evidence>
<keyword evidence="2" id="KW-0547">Nucleotide-binding</keyword>
<keyword evidence="9" id="KW-1185">Reference proteome</keyword>
<organism evidence="8 9">
    <name type="scientific">Clostridium aestuarii</name>
    <dbReference type="NCBI Taxonomy" id="338193"/>
    <lineage>
        <taxon>Bacteria</taxon>
        <taxon>Bacillati</taxon>
        <taxon>Bacillota</taxon>
        <taxon>Clostridia</taxon>
        <taxon>Eubacteriales</taxon>
        <taxon>Clostridiaceae</taxon>
        <taxon>Clostridium</taxon>
    </lineage>
</organism>
<comment type="caution">
    <text evidence="8">The sequence shown here is derived from an EMBL/GenBank/DDBJ whole genome shotgun (WGS) entry which is preliminary data.</text>
</comment>
<feature type="coiled-coil region" evidence="6">
    <location>
        <begin position="436"/>
        <end position="484"/>
    </location>
</feature>
<evidence type="ECO:0000313" key="9">
    <source>
        <dbReference type="Proteomes" id="UP001078443"/>
    </source>
</evidence>
<keyword evidence="6" id="KW-0175">Coiled coil</keyword>
<keyword evidence="4" id="KW-0342">GTP-binding</keyword>
<proteinExistence type="predicted"/>
<dbReference type="SUPFAM" id="SSF52540">
    <property type="entry name" value="P-loop containing nucleoside triphosphate hydrolases"/>
    <property type="match status" value="1"/>
</dbReference>
<comment type="subcellular location">
    <subcellularLocation>
        <location evidence="1">Membrane</location>
    </subcellularLocation>
</comment>
<gene>
    <name evidence="8" type="ORF">OW763_16015</name>
</gene>
<dbReference type="PANTHER" id="PTHR10465">
    <property type="entry name" value="TRANSMEMBRANE GTPASE FZO1"/>
    <property type="match status" value="1"/>
</dbReference>
<evidence type="ECO:0000256" key="2">
    <source>
        <dbReference type="ARBA" id="ARBA00022741"/>
    </source>
</evidence>
<dbReference type="InterPro" id="IPR045063">
    <property type="entry name" value="Dynamin_N"/>
</dbReference>